<comment type="caution">
    <text evidence="1">The sequence shown here is derived from an EMBL/GenBank/DDBJ whole genome shotgun (WGS) entry which is preliminary data.</text>
</comment>
<proteinExistence type="predicted"/>
<dbReference type="AlphaFoldDB" id="A0A1Y3BDB8"/>
<gene>
    <name evidence="1" type="ORF">BLA29_007202</name>
</gene>
<reference evidence="1 2" key="1">
    <citation type="submission" date="2017-03" db="EMBL/GenBank/DDBJ databases">
        <title>Genome Survey of Euroglyphus maynei.</title>
        <authorList>
            <person name="Arlian L.G."/>
            <person name="Morgan M.S."/>
            <person name="Rider S.D."/>
        </authorList>
    </citation>
    <scope>NUCLEOTIDE SEQUENCE [LARGE SCALE GENOMIC DNA]</scope>
    <source>
        <strain evidence="1">Arlian Lab</strain>
        <tissue evidence="1">Whole body</tissue>
    </source>
</reference>
<protein>
    <submittedName>
        <fullName evidence="1">Uncharacterized protein</fullName>
    </submittedName>
</protein>
<organism evidence="1 2">
    <name type="scientific">Euroglyphus maynei</name>
    <name type="common">Mayne's house dust mite</name>
    <dbReference type="NCBI Taxonomy" id="6958"/>
    <lineage>
        <taxon>Eukaryota</taxon>
        <taxon>Metazoa</taxon>
        <taxon>Ecdysozoa</taxon>
        <taxon>Arthropoda</taxon>
        <taxon>Chelicerata</taxon>
        <taxon>Arachnida</taxon>
        <taxon>Acari</taxon>
        <taxon>Acariformes</taxon>
        <taxon>Sarcoptiformes</taxon>
        <taxon>Astigmata</taxon>
        <taxon>Psoroptidia</taxon>
        <taxon>Analgoidea</taxon>
        <taxon>Pyroglyphidae</taxon>
        <taxon>Pyroglyphinae</taxon>
        <taxon>Euroglyphus</taxon>
    </lineage>
</organism>
<evidence type="ECO:0000313" key="2">
    <source>
        <dbReference type="Proteomes" id="UP000194236"/>
    </source>
</evidence>
<name>A0A1Y3BDB8_EURMA</name>
<evidence type="ECO:0000313" key="1">
    <source>
        <dbReference type="EMBL" id="OTF78910.1"/>
    </source>
</evidence>
<dbReference type="EMBL" id="MUJZ01025716">
    <property type="protein sequence ID" value="OTF78910.1"/>
    <property type="molecule type" value="Genomic_DNA"/>
</dbReference>
<dbReference type="Proteomes" id="UP000194236">
    <property type="component" value="Unassembled WGS sequence"/>
</dbReference>
<sequence>MKKRTHQYLIERRRKRQQQTTPPKLQTNKVTTPISALTLQSLSLVSNYFDVTPTPTPTMIIPTINVRLAKDQDNDDDDKTGHESIKFIDDSKSTMMDNLTFVERKSSRTSSLSSVDILANYLNQFNISYLRKQSQDLISSEKVTSSTESLATECSKFYRDSIA</sequence>
<keyword evidence="2" id="KW-1185">Reference proteome</keyword>
<accession>A0A1Y3BDB8</accession>
<dbReference type="OrthoDB" id="10426029at2759"/>